<name>A0A6C0E983_9ZZZZ</name>
<keyword evidence="7 8" id="KW-0472">Membrane</keyword>
<feature type="transmembrane region" description="Helical" evidence="8">
    <location>
        <begin position="325"/>
        <end position="345"/>
    </location>
</feature>
<keyword evidence="4 8" id="KW-1133">Transmembrane helix</keyword>
<proteinExistence type="predicted"/>
<keyword evidence="6" id="KW-0445">Lipid transport</keyword>
<organism evidence="9">
    <name type="scientific">viral metagenome</name>
    <dbReference type="NCBI Taxonomy" id="1070528"/>
    <lineage>
        <taxon>unclassified sequences</taxon>
        <taxon>metagenomes</taxon>
        <taxon>organismal metagenomes</taxon>
    </lineage>
</organism>
<dbReference type="InterPro" id="IPR007241">
    <property type="entry name" value="Autophagy-rel_prot_9"/>
</dbReference>
<dbReference type="GO" id="GO:0000422">
    <property type="term" value="P:autophagy of mitochondrion"/>
    <property type="evidence" value="ECO:0007669"/>
    <property type="project" value="TreeGrafter"/>
</dbReference>
<evidence type="ECO:0000256" key="7">
    <source>
        <dbReference type="ARBA" id="ARBA00023136"/>
    </source>
</evidence>
<dbReference type="GO" id="GO:0005776">
    <property type="term" value="C:autophagosome"/>
    <property type="evidence" value="ECO:0007669"/>
    <property type="project" value="TreeGrafter"/>
</dbReference>
<keyword evidence="5" id="KW-0072">Autophagy</keyword>
<feature type="transmembrane region" description="Helical" evidence="8">
    <location>
        <begin position="417"/>
        <end position="442"/>
    </location>
</feature>
<dbReference type="GO" id="GO:0061709">
    <property type="term" value="P:reticulophagy"/>
    <property type="evidence" value="ECO:0007669"/>
    <property type="project" value="TreeGrafter"/>
</dbReference>
<dbReference type="GO" id="GO:0012505">
    <property type="term" value="C:endomembrane system"/>
    <property type="evidence" value="ECO:0007669"/>
    <property type="project" value="UniProtKB-SubCell"/>
</dbReference>
<feature type="transmembrane region" description="Helical" evidence="8">
    <location>
        <begin position="236"/>
        <end position="258"/>
    </location>
</feature>
<keyword evidence="3 8" id="KW-0812">Transmembrane</keyword>
<feature type="transmembrane region" description="Helical" evidence="8">
    <location>
        <begin position="46"/>
        <end position="68"/>
    </location>
</feature>
<dbReference type="PANTHER" id="PTHR13038:SF10">
    <property type="entry name" value="AUTOPHAGY-RELATED PROTEIN 9"/>
    <property type="match status" value="1"/>
</dbReference>
<dbReference type="GO" id="GO:0034497">
    <property type="term" value="P:protein localization to phagophore assembly site"/>
    <property type="evidence" value="ECO:0007669"/>
    <property type="project" value="TreeGrafter"/>
</dbReference>
<dbReference type="AlphaFoldDB" id="A0A6C0E983"/>
<evidence type="ECO:0000256" key="5">
    <source>
        <dbReference type="ARBA" id="ARBA00023006"/>
    </source>
</evidence>
<evidence type="ECO:0000256" key="2">
    <source>
        <dbReference type="ARBA" id="ARBA00022448"/>
    </source>
</evidence>
<evidence type="ECO:0000256" key="4">
    <source>
        <dbReference type="ARBA" id="ARBA00022989"/>
    </source>
</evidence>
<evidence type="ECO:0000256" key="6">
    <source>
        <dbReference type="ARBA" id="ARBA00023055"/>
    </source>
</evidence>
<protein>
    <recommendedName>
        <fullName evidence="10">Autophagy-related protein 9</fullName>
    </recommendedName>
</protein>
<feature type="transmembrane region" description="Helical" evidence="8">
    <location>
        <begin position="88"/>
        <end position="115"/>
    </location>
</feature>
<comment type="subcellular location">
    <subcellularLocation>
        <location evidence="1">Endomembrane system</location>
        <topology evidence="1">Multi-pass membrane protein</topology>
    </subcellularLocation>
</comment>
<evidence type="ECO:0000313" key="9">
    <source>
        <dbReference type="EMBL" id="QHT25130.1"/>
    </source>
</evidence>
<evidence type="ECO:0000256" key="3">
    <source>
        <dbReference type="ARBA" id="ARBA00022692"/>
    </source>
</evidence>
<dbReference type="GO" id="GO:0000407">
    <property type="term" value="C:phagophore assembly site"/>
    <property type="evidence" value="ECO:0007669"/>
    <property type="project" value="TreeGrafter"/>
</dbReference>
<keyword evidence="2" id="KW-0813">Transport</keyword>
<dbReference type="GO" id="GO:0006869">
    <property type="term" value="P:lipid transport"/>
    <property type="evidence" value="ECO:0007669"/>
    <property type="project" value="UniProtKB-KW"/>
</dbReference>
<dbReference type="EMBL" id="MN739756">
    <property type="protein sequence ID" value="QHT25130.1"/>
    <property type="molecule type" value="Genomic_DNA"/>
</dbReference>
<feature type="transmembrane region" description="Helical" evidence="8">
    <location>
        <begin position="357"/>
        <end position="375"/>
    </location>
</feature>
<accession>A0A6C0E983</accession>
<evidence type="ECO:0000256" key="8">
    <source>
        <dbReference type="SAM" id="Phobius"/>
    </source>
</evidence>
<evidence type="ECO:0000256" key="1">
    <source>
        <dbReference type="ARBA" id="ARBA00004127"/>
    </source>
</evidence>
<dbReference type="GO" id="GO:0034727">
    <property type="term" value="P:piecemeal microautophagy of the nucleus"/>
    <property type="evidence" value="ECO:0007669"/>
    <property type="project" value="TreeGrafter"/>
</dbReference>
<evidence type="ECO:0008006" key="10">
    <source>
        <dbReference type="Google" id="ProtNLM"/>
    </source>
</evidence>
<sequence length="539" mass="63598">MNHEYSLLINAVGDQTTIDNLYLFNLYYYFYQRGYSNLILKDLSNVFVLIFSVGFMTFLVQCVDFSGLMKYDAKTPISIAHYINFKNYWNFGAFLWICLIIFIIYIIIQSITIYASTRKFWGIRKIFSESFGIQSKDMSSLNWNQVMAKIIQHHSIPSLNCYTYAVRIMCRENLMITLYDGLKDLKFNKYPLTKLLEWNLIFCFIDPLINEKREIREDVKDNPQEYLTTVKKKIKLASIINAVFMIFILLGLMLYIVLQYGEQFYSNPSLITNRQWSLKATWKLRYYNELPHSFLDRLNKAAKETRIYSEQFPSRLAETISRFCMYVLGSFFIVLLVLTVLNQNLLINLNISHNRSILWYIGALGIIIAFAKSFIHKTILPDPEKAINKMEKHMEIENNWKNDPLSLDTKDEIISLFPWRIVLLLQECFYIILTPYILYFVLREESDRIANYLLDSLTTHHCIPGLISKYSLFNNAEQIGQNQKTERSFKNFNKNYPEWNLNSFMYNINESLHPTAISHKVTESTQTLIDVDEDDDESY</sequence>
<dbReference type="PANTHER" id="PTHR13038">
    <property type="entry name" value="APG9 AUTOPHAGY 9"/>
    <property type="match status" value="1"/>
</dbReference>
<reference evidence="9" key="1">
    <citation type="journal article" date="2020" name="Nature">
        <title>Giant virus diversity and host interactions through global metagenomics.</title>
        <authorList>
            <person name="Schulz F."/>
            <person name="Roux S."/>
            <person name="Paez-Espino D."/>
            <person name="Jungbluth S."/>
            <person name="Walsh D.A."/>
            <person name="Denef V.J."/>
            <person name="McMahon K.D."/>
            <person name="Konstantinidis K.T."/>
            <person name="Eloe-Fadrosh E.A."/>
            <person name="Kyrpides N.C."/>
            <person name="Woyke T."/>
        </authorList>
    </citation>
    <scope>NUCLEOTIDE SEQUENCE</scope>
    <source>
        <strain evidence="9">GVMAG-M-3300023179-150</strain>
    </source>
</reference>
<dbReference type="Pfam" id="PF04109">
    <property type="entry name" value="ATG9"/>
    <property type="match status" value="1"/>
</dbReference>